<feature type="domain" description="Mitochondrial resolvase Ydc2 catalytic" evidence="1">
    <location>
        <begin position="48"/>
        <end position="203"/>
    </location>
</feature>
<reference evidence="2" key="1">
    <citation type="journal article" date="2019" name="G3 (Bethesda)">
        <title>Genome Assemblies of Two Rare Opportunistic Yeast Pathogens: Diutina rugosa (syn. Candida rugosa) and Trichomonascus ciferrii (syn. Candida ciferrii).</title>
        <authorList>
            <person name="Mixao V."/>
            <person name="Saus E."/>
            <person name="Hansen A.P."/>
            <person name="Lass-Florl C."/>
            <person name="Gabaldon T."/>
        </authorList>
    </citation>
    <scope>NUCLEOTIDE SEQUENCE</scope>
    <source>
        <strain evidence="2">CBS 4856</strain>
    </source>
</reference>
<dbReference type="Gene3D" id="3.30.420.10">
    <property type="entry name" value="Ribonuclease H-like superfamily/Ribonuclease H"/>
    <property type="match status" value="1"/>
</dbReference>
<dbReference type="GO" id="GO:0070336">
    <property type="term" value="F:flap-structured DNA binding"/>
    <property type="evidence" value="ECO:0007669"/>
    <property type="project" value="TreeGrafter"/>
</dbReference>
<dbReference type="PANTHER" id="PTHR28072">
    <property type="entry name" value="CRUCIFORM CUTTING ENDONUCLEASE 1, MITOCHONDRIAL-RELATED"/>
    <property type="match status" value="1"/>
</dbReference>
<evidence type="ECO:0000313" key="2">
    <source>
        <dbReference type="EMBL" id="KAA8915532.1"/>
    </source>
</evidence>
<dbReference type="PANTHER" id="PTHR28072:SF1">
    <property type="entry name" value="CRUCIFORM CUTTING ENDONUCLEASE 1, MITOCHONDRIAL-RELATED"/>
    <property type="match status" value="1"/>
</dbReference>
<gene>
    <name evidence="2" type="ORF">TRICI_002338</name>
</gene>
<evidence type="ECO:0000313" key="3">
    <source>
        <dbReference type="Proteomes" id="UP000761534"/>
    </source>
</evidence>
<dbReference type="InterPro" id="IPR015242">
    <property type="entry name" value="Ydc2_cat"/>
</dbReference>
<organism evidence="2 3">
    <name type="scientific">Trichomonascus ciferrii</name>
    <dbReference type="NCBI Taxonomy" id="44093"/>
    <lineage>
        <taxon>Eukaryota</taxon>
        <taxon>Fungi</taxon>
        <taxon>Dikarya</taxon>
        <taxon>Ascomycota</taxon>
        <taxon>Saccharomycotina</taxon>
        <taxon>Dipodascomycetes</taxon>
        <taxon>Dipodascales</taxon>
        <taxon>Trichomonascaceae</taxon>
        <taxon>Trichomonascus</taxon>
        <taxon>Trichomonascus ciferrii complex</taxon>
    </lineage>
</organism>
<evidence type="ECO:0000259" key="1">
    <source>
        <dbReference type="Pfam" id="PF09159"/>
    </source>
</evidence>
<accession>A0A6A1LPU2</accession>
<dbReference type="OrthoDB" id="3980521at2759"/>
<name>A0A6A1LPU2_9ASCO</name>
<protein>
    <recommendedName>
        <fullName evidence="1">Mitochondrial resolvase Ydc2 catalytic domain-containing protein</fullName>
    </recommendedName>
</protein>
<dbReference type="GO" id="GO:0000402">
    <property type="term" value="F:crossed form four-way junction DNA binding"/>
    <property type="evidence" value="ECO:0007669"/>
    <property type="project" value="TreeGrafter"/>
</dbReference>
<dbReference type="GO" id="GO:0005739">
    <property type="term" value="C:mitochondrion"/>
    <property type="evidence" value="ECO:0007669"/>
    <property type="project" value="TreeGrafter"/>
</dbReference>
<dbReference type="InterPro" id="IPR012337">
    <property type="entry name" value="RNaseH-like_sf"/>
</dbReference>
<dbReference type="AlphaFoldDB" id="A0A6A1LPU2"/>
<dbReference type="Pfam" id="PF09159">
    <property type="entry name" value="Ydc2-catalyt"/>
    <property type="match status" value="1"/>
</dbReference>
<dbReference type="SUPFAM" id="SSF53098">
    <property type="entry name" value="Ribonuclease H-like"/>
    <property type="match status" value="1"/>
</dbReference>
<dbReference type="VEuPathDB" id="FungiDB:TRICI_002338"/>
<dbReference type="Proteomes" id="UP000761534">
    <property type="component" value="Unassembled WGS sequence"/>
</dbReference>
<sequence length="281" mass="32237">MKDIMNKLKLARIQTLSLDCGLGKMGTKKQLIAGVCEARREVGRSKRILSIDMGVRNLAFCKLNLLAVQQPKVERWSVMELDEMRFDQPHFGRMAVDLLKDIELDAVDTILIERQRMRSNGLRNVPEWIVRVNLLEAMIHALLQSHLDRRDYDYTVLSILPSRVMNYWIRPATPTVAANPNARYRLTKTAKVDLVSAWLNQDYTRPFTLGPNAARTMDSLKKKDDLADALLQALAWAQWDNNLHLLQNNPDTSEDLDHLINQMESQYFDSLPTSPPSLLSR</sequence>
<dbReference type="InterPro" id="IPR039197">
    <property type="entry name" value="Mrs1/Cce1"/>
</dbReference>
<keyword evidence="3" id="KW-1185">Reference proteome</keyword>
<dbReference type="EMBL" id="SWFS01000160">
    <property type="protein sequence ID" value="KAA8915532.1"/>
    <property type="molecule type" value="Genomic_DNA"/>
</dbReference>
<dbReference type="InterPro" id="IPR036397">
    <property type="entry name" value="RNaseH_sf"/>
</dbReference>
<proteinExistence type="predicted"/>
<dbReference type="GO" id="GO:0000403">
    <property type="term" value="F:Y-form DNA binding"/>
    <property type="evidence" value="ECO:0007669"/>
    <property type="project" value="TreeGrafter"/>
</dbReference>
<comment type="caution">
    <text evidence="2">The sequence shown here is derived from an EMBL/GenBank/DDBJ whole genome shotgun (WGS) entry which is preliminary data.</text>
</comment>
<dbReference type="GO" id="GO:0004520">
    <property type="term" value="F:DNA endonuclease activity"/>
    <property type="evidence" value="ECO:0007669"/>
    <property type="project" value="TreeGrafter"/>
</dbReference>